<feature type="region of interest" description="Disordered" evidence="1">
    <location>
        <begin position="327"/>
        <end position="352"/>
    </location>
</feature>
<dbReference type="SUPFAM" id="SSF89796">
    <property type="entry name" value="CoA-transferase family III (CaiB/BaiF)"/>
    <property type="match status" value="1"/>
</dbReference>
<feature type="compositionally biased region" description="Basic and acidic residues" evidence="1">
    <location>
        <begin position="342"/>
        <end position="352"/>
    </location>
</feature>
<comment type="caution">
    <text evidence="2">The sequence shown here is derived from an EMBL/GenBank/DDBJ whole genome shotgun (WGS) entry which is preliminary data.</text>
</comment>
<dbReference type="GO" id="GO:0016740">
    <property type="term" value="F:transferase activity"/>
    <property type="evidence" value="ECO:0007669"/>
    <property type="project" value="UniProtKB-KW"/>
</dbReference>
<dbReference type="InterPro" id="IPR044855">
    <property type="entry name" value="CoA-Trfase_III_dom3_sf"/>
</dbReference>
<accession>A0A501PGN5</accession>
<evidence type="ECO:0000313" key="3">
    <source>
        <dbReference type="Proteomes" id="UP000319148"/>
    </source>
</evidence>
<dbReference type="InterPro" id="IPR003673">
    <property type="entry name" value="CoA-Trfase_fam_III"/>
</dbReference>
<evidence type="ECO:0000313" key="2">
    <source>
        <dbReference type="EMBL" id="TPD59026.1"/>
    </source>
</evidence>
<dbReference type="Gene3D" id="3.30.1540.10">
    <property type="entry name" value="formyl-coa transferase, domain 3"/>
    <property type="match status" value="1"/>
</dbReference>
<evidence type="ECO:0000256" key="1">
    <source>
        <dbReference type="SAM" id="MobiDB-lite"/>
    </source>
</evidence>
<dbReference type="Pfam" id="PF02515">
    <property type="entry name" value="CoA_transf_3"/>
    <property type="match status" value="1"/>
</dbReference>
<dbReference type="AlphaFoldDB" id="A0A501PGN5"/>
<name>A0A501PGN5_9PROT</name>
<protein>
    <submittedName>
        <fullName evidence="2">CoA transferase</fullName>
    </submittedName>
</protein>
<dbReference type="InterPro" id="IPR023606">
    <property type="entry name" value="CoA-Trfase_III_dom_1_sf"/>
</dbReference>
<dbReference type="Gene3D" id="3.40.50.10540">
    <property type="entry name" value="Crotonobetainyl-coa:carnitine coa-transferase, domain 1"/>
    <property type="match status" value="1"/>
</dbReference>
<organism evidence="2 3">
    <name type="scientific">Emcibacter nanhaiensis</name>
    <dbReference type="NCBI Taxonomy" id="1505037"/>
    <lineage>
        <taxon>Bacteria</taxon>
        <taxon>Pseudomonadati</taxon>
        <taxon>Pseudomonadota</taxon>
        <taxon>Alphaproteobacteria</taxon>
        <taxon>Emcibacterales</taxon>
        <taxon>Emcibacteraceae</taxon>
        <taxon>Emcibacter</taxon>
    </lineage>
</organism>
<keyword evidence="3" id="KW-1185">Reference proteome</keyword>
<dbReference type="PANTHER" id="PTHR48228:SF5">
    <property type="entry name" value="ALPHA-METHYLACYL-COA RACEMASE"/>
    <property type="match status" value="1"/>
</dbReference>
<gene>
    <name evidence="2" type="ORF">FIV46_12375</name>
</gene>
<reference evidence="3" key="1">
    <citation type="submission" date="2019-06" db="EMBL/GenBank/DDBJ databases">
        <title>The complete genome of Emcibacter congregatus ZYLT.</title>
        <authorList>
            <person name="Zhao Z."/>
        </authorList>
    </citation>
    <scope>NUCLEOTIDE SEQUENCE [LARGE SCALE GENOMIC DNA]</scope>
    <source>
        <strain evidence="3">MCCC 1A06723</strain>
    </source>
</reference>
<dbReference type="OrthoDB" id="5720311at2"/>
<sequence length="365" mass="39181">MGPLSGIRIIEFEAIGPAPYCGMLLSDLGADVILVEQAAVSLQGDPEKDFTRRGKRSIMLDLKYPADLETARKLCRGADALIEGRRPGAMERLGLGPDELMADNPGLVYGRITGWGQDGPLSTAAGHDINYVALSGLLGAMGEKDRPPLPPLNVVGDYGGGALFLVVGILSALIARHNTGKGQVIDAAITDGTASLSTLFYGLLAQGRWNLDRGSNLLDGSAPYYRCYETKDGKYVSIGAIEPRFYSLLLDKLGLDPGEFEPQNDPSRWPDYTARFAAIFKSRTREEWCELLEGTDACFAPVLDFAEAARHPHNLARKAHVEGDGLTMPAASPRFSATPAADNRDTPAKDQHRAEILAEIKSGAG</sequence>
<keyword evidence="2" id="KW-0808">Transferase</keyword>
<proteinExistence type="predicted"/>
<dbReference type="Proteomes" id="UP000319148">
    <property type="component" value="Unassembled WGS sequence"/>
</dbReference>
<dbReference type="RefSeq" id="WP_139941245.1">
    <property type="nucleotide sequence ID" value="NZ_JBHSYP010000002.1"/>
</dbReference>
<dbReference type="PANTHER" id="PTHR48228">
    <property type="entry name" value="SUCCINYL-COA--D-CITRAMALATE COA-TRANSFERASE"/>
    <property type="match status" value="1"/>
</dbReference>
<dbReference type="InterPro" id="IPR050509">
    <property type="entry name" value="CoA-transferase_III"/>
</dbReference>
<dbReference type="EMBL" id="VFIY01000015">
    <property type="protein sequence ID" value="TPD59026.1"/>
    <property type="molecule type" value="Genomic_DNA"/>
</dbReference>